<reference evidence="3 4" key="1">
    <citation type="submission" date="2022-09" db="EMBL/GenBank/DDBJ databases">
        <title>Enrichment on poylsaccharides allowed isolation of novel metabolic and taxonomic groups of Haloarchaea.</title>
        <authorList>
            <person name="Sorokin D.Y."/>
            <person name="Elcheninov A.G."/>
            <person name="Khizhniak T.V."/>
            <person name="Kolganova T.V."/>
            <person name="Kublanov I.V."/>
        </authorList>
    </citation>
    <scope>NUCLEOTIDE SEQUENCE [LARGE SCALE GENOMIC DNA]</scope>
    <source>
        <strain evidence="3 4">AArc-curdl1</strain>
    </source>
</reference>
<gene>
    <name evidence="3" type="ORF">OB919_00700</name>
</gene>
<keyword evidence="2" id="KW-0472">Membrane</keyword>
<organism evidence="3 4">
    <name type="scientific">Natronosalvus hydrolyticus</name>
    <dbReference type="NCBI Taxonomy" id="2979988"/>
    <lineage>
        <taxon>Archaea</taxon>
        <taxon>Methanobacteriati</taxon>
        <taxon>Methanobacteriota</taxon>
        <taxon>Stenosarchaea group</taxon>
        <taxon>Halobacteria</taxon>
        <taxon>Halobacteriales</taxon>
        <taxon>Natrialbaceae</taxon>
        <taxon>Natronosalvus</taxon>
    </lineage>
</organism>
<dbReference type="Proteomes" id="UP001321047">
    <property type="component" value="Unassembled WGS sequence"/>
</dbReference>
<feature type="transmembrane region" description="Helical" evidence="2">
    <location>
        <begin position="55"/>
        <end position="72"/>
    </location>
</feature>
<feature type="compositionally biased region" description="Acidic residues" evidence="1">
    <location>
        <begin position="1"/>
        <end position="10"/>
    </location>
</feature>
<dbReference type="RefSeq" id="WP_342805362.1">
    <property type="nucleotide sequence ID" value="NZ_JAOPJZ010000001.1"/>
</dbReference>
<evidence type="ECO:0000313" key="4">
    <source>
        <dbReference type="Proteomes" id="UP001321047"/>
    </source>
</evidence>
<keyword evidence="2" id="KW-0812">Transmembrane</keyword>
<dbReference type="EMBL" id="JAOPJZ010000001">
    <property type="protein sequence ID" value="MCU4750509.1"/>
    <property type="molecule type" value="Genomic_DNA"/>
</dbReference>
<sequence>MVNSDEDDFDPERRHEREVAGQLATERSEFVSLMQHFYRGELGRVTAWRGRLDKTTNWAVGLMASLITWAFSAPDHPHYIILGSLVVVTVFLFVEARRYRIFDLWRSRVRLVEENIFANAADPEGVVHERWRTMLAEDLREPTIKVPFLEALVRRLRRVYFPMITIIVASWLFRVAVFGPTDIGVLEAAAIDPIPGSVVIGGVLLFYLVMAGLTAWPIDRLAKGEKRLPSERDDEWREK</sequence>
<dbReference type="AlphaFoldDB" id="A0AAP2Z4A6"/>
<evidence type="ECO:0000256" key="2">
    <source>
        <dbReference type="SAM" id="Phobius"/>
    </source>
</evidence>
<feature type="region of interest" description="Disordered" evidence="1">
    <location>
        <begin position="1"/>
        <end position="21"/>
    </location>
</feature>
<proteinExistence type="predicted"/>
<feature type="transmembrane region" description="Helical" evidence="2">
    <location>
        <begin position="159"/>
        <end position="178"/>
    </location>
</feature>
<evidence type="ECO:0000256" key="1">
    <source>
        <dbReference type="SAM" id="MobiDB-lite"/>
    </source>
</evidence>
<keyword evidence="2" id="KW-1133">Transmembrane helix</keyword>
<keyword evidence="4" id="KW-1185">Reference proteome</keyword>
<dbReference type="InterPro" id="IPR014470">
    <property type="entry name" value="UCP01500"/>
</dbReference>
<protein>
    <submittedName>
        <fullName evidence="3">DUF2270 domain-containing protein</fullName>
    </submittedName>
</protein>
<name>A0AAP2Z4A6_9EURY</name>
<feature type="transmembrane region" description="Helical" evidence="2">
    <location>
        <begin position="198"/>
        <end position="218"/>
    </location>
</feature>
<feature type="transmembrane region" description="Helical" evidence="2">
    <location>
        <begin position="78"/>
        <end position="96"/>
    </location>
</feature>
<comment type="caution">
    <text evidence="3">The sequence shown here is derived from an EMBL/GenBank/DDBJ whole genome shotgun (WGS) entry which is preliminary data.</text>
</comment>
<evidence type="ECO:0000313" key="3">
    <source>
        <dbReference type="EMBL" id="MCU4750509.1"/>
    </source>
</evidence>
<dbReference type="Pfam" id="PF10028">
    <property type="entry name" value="DUF2270"/>
    <property type="match status" value="1"/>
</dbReference>
<accession>A0AAP2Z4A6</accession>
<dbReference type="PIRSF" id="PIRSF015000">
    <property type="entry name" value="UCP01500"/>
    <property type="match status" value="1"/>
</dbReference>